<dbReference type="Proteomes" id="UP000236291">
    <property type="component" value="Unassembled WGS sequence"/>
</dbReference>
<reference evidence="3 4" key="1">
    <citation type="journal article" date="2014" name="Am. J. Bot.">
        <title>Genome assembly and annotation for red clover (Trifolium pratense; Fabaceae).</title>
        <authorList>
            <person name="Istvanek J."/>
            <person name="Jaros M."/>
            <person name="Krenek A."/>
            <person name="Repkova J."/>
        </authorList>
    </citation>
    <scope>NUCLEOTIDE SEQUENCE [LARGE SCALE GENOMIC DNA]</scope>
    <source>
        <strain evidence="4">cv. Tatra</strain>
        <tissue evidence="3">Young leaves</tissue>
    </source>
</reference>
<accession>A0A2K3M3H8</accession>
<feature type="transmembrane region" description="Helical" evidence="2">
    <location>
        <begin position="60"/>
        <end position="81"/>
    </location>
</feature>
<organism evidence="3 4">
    <name type="scientific">Trifolium pratense</name>
    <name type="common">Red clover</name>
    <dbReference type="NCBI Taxonomy" id="57577"/>
    <lineage>
        <taxon>Eukaryota</taxon>
        <taxon>Viridiplantae</taxon>
        <taxon>Streptophyta</taxon>
        <taxon>Embryophyta</taxon>
        <taxon>Tracheophyta</taxon>
        <taxon>Spermatophyta</taxon>
        <taxon>Magnoliopsida</taxon>
        <taxon>eudicotyledons</taxon>
        <taxon>Gunneridae</taxon>
        <taxon>Pentapetalae</taxon>
        <taxon>rosids</taxon>
        <taxon>fabids</taxon>
        <taxon>Fabales</taxon>
        <taxon>Fabaceae</taxon>
        <taxon>Papilionoideae</taxon>
        <taxon>50 kb inversion clade</taxon>
        <taxon>NPAAA clade</taxon>
        <taxon>Hologalegina</taxon>
        <taxon>IRL clade</taxon>
        <taxon>Trifolieae</taxon>
        <taxon>Trifolium</taxon>
    </lineage>
</organism>
<dbReference type="ExpressionAtlas" id="A0A2K3M3H8">
    <property type="expression patterns" value="baseline"/>
</dbReference>
<name>A0A2K3M3H8_TRIPR</name>
<evidence type="ECO:0000313" key="4">
    <source>
        <dbReference type="Proteomes" id="UP000236291"/>
    </source>
</evidence>
<proteinExistence type="predicted"/>
<keyword evidence="2" id="KW-1133">Transmembrane helix</keyword>
<dbReference type="AlphaFoldDB" id="A0A2K3M3H8"/>
<feature type="non-terminal residue" evidence="3">
    <location>
        <position position="83"/>
    </location>
</feature>
<gene>
    <name evidence="3" type="ORF">L195_g041404</name>
</gene>
<keyword evidence="2" id="KW-0472">Membrane</keyword>
<reference evidence="3 4" key="2">
    <citation type="journal article" date="2017" name="Front. Plant Sci.">
        <title>Gene Classification and Mining of Molecular Markers Useful in Red Clover (Trifolium pratense) Breeding.</title>
        <authorList>
            <person name="Istvanek J."/>
            <person name="Dluhosova J."/>
            <person name="Dluhos P."/>
            <person name="Patkova L."/>
            <person name="Nedelnik J."/>
            <person name="Repkova J."/>
        </authorList>
    </citation>
    <scope>NUCLEOTIDE SEQUENCE [LARGE SCALE GENOMIC DNA]</scope>
    <source>
        <strain evidence="4">cv. Tatra</strain>
        <tissue evidence="3">Young leaves</tissue>
    </source>
</reference>
<keyword evidence="2" id="KW-0812">Transmembrane</keyword>
<dbReference type="EMBL" id="ASHM01048513">
    <property type="protein sequence ID" value="PNX85336.1"/>
    <property type="molecule type" value="Genomic_DNA"/>
</dbReference>
<protein>
    <submittedName>
        <fullName evidence="3">Uncharacterized protein</fullName>
    </submittedName>
</protein>
<evidence type="ECO:0000256" key="2">
    <source>
        <dbReference type="SAM" id="Phobius"/>
    </source>
</evidence>
<comment type="caution">
    <text evidence="3">The sequence shown here is derived from an EMBL/GenBank/DDBJ whole genome shotgun (WGS) entry which is preliminary data.</text>
</comment>
<evidence type="ECO:0000313" key="3">
    <source>
        <dbReference type="EMBL" id="PNX85336.1"/>
    </source>
</evidence>
<evidence type="ECO:0000256" key="1">
    <source>
        <dbReference type="SAM" id="MobiDB-lite"/>
    </source>
</evidence>
<feature type="region of interest" description="Disordered" evidence="1">
    <location>
        <begin position="1"/>
        <end position="25"/>
    </location>
</feature>
<sequence length="83" mass="8908">MTFQMALNPPGGVRPAKDDGDNNADDIACSNQSNVTLAVCPGEAVLAVIFSDQYKDFLRWNTICFIASLSVLHVLVSGISLNH</sequence>